<protein>
    <submittedName>
        <fullName evidence="1">Uncharacterized protein</fullName>
    </submittedName>
</protein>
<evidence type="ECO:0000313" key="2">
    <source>
        <dbReference type="Proteomes" id="UP000265798"/>
    </source>
</evidence>
<dbReference type="AlphaFoldDB" id="A0A396Z8C6"/>
<dbReference type="EMBL" id="QHCT01000003">
    <property type="protein sequence ID" value="RHX89888.1"/>
    <property type="molecule type" value="Genomic_DNA"/>
</dbReference>
<reference evidence="2" key="1">
    <citation type="submission" date="2018-05" db="EMBL/GenBank/DDBJ databases">
        <title>Leptospira yasudae sp. nov. and Leptospira stimsonii sp. nov., two pathogenic species of the genus Leptospira isolated from environmental sources.</title>
        <authorList>
            <person name="Casanovas-Massana A."/>
            <person name="Hamond C."/>
            <person name="Santos L.A."/>
            <person name="Hacker K.P."/>
            <person name="Balassiano I."/>
            <person name="Medeiros M.A."/>
            <person name="Reis M.G."/>
            <person name="Ko A.I."/>
            <person name="Wunder E.A."/>
        </authorList>
    </citation>
    <scope>NUCLEOTIDE SEQUENCE [LARGE SCALE GENOMIC DNA]</scope>
    <source>
        <strain evidence="2">Yale</strain>
    </source>
</reference>
<organism evidence="1 2">
    <name type="scientific">Leptospira stimsonii</name>
    <dbReference type="NCBI Taxonomy" id="2202203"/>
    <lineage>
        <taxon>Bacteria</taxon>
        <taxon>Pseudomonadati</taxon>
        <taxon>Spirochaetota</taxon>
        <taxon>Spirochaetia</taxon>
        <taxon>Leptospirales</taxon>
        <taxon>Leptospiraceae</taxon>
        <taxon>Leptospira</taxon>
    </lineage>
</organism>
<proteinExistence type="predicted"/>
<sequence>MNEITLKSSFESILGKKREDYSDKVRQERWNYWKILVSKKKRWLMEVWSNTKGCEGCIHLNKKESWCNLQGLPCTVNPILSFQNALPGLACMGAGYDDGLLPGIDFMDDDLPF</sequence>
<evidence type="ECO:0000313" key="1">
    <source>
        <dbReference type="EMBL" id="RHX89888.1"/>
    </source>
</evidence>
<dbReference type="RefSeq" id="WP_118968954.1">
    <property type="nucleotide sequence ID" value="NZ_QHCT01000003.1"/>
</dbReference>
<dbReference type="OrthoDB" id="9814572at2"/>
<accession>A0A396Z8C6</accession>
<comment type="caution">
    <text evidence="1">The sequence shown here is derived from an EMBL/GenBank/DDBJ whole genome shotgun (WGS) entry which is preliminary data.</text>
</comment>
<gene>
    <name evidence="1" type="ORF">DLM75_13115</name>
</gene>
<dbReference type="Proteomes" id="UP000265798">
    <property type="component" value="Unassembled WGS sequence"/>
</dbReference>
<name>A0A396Z8C6_9LEPT</name>